<comment type="caution">
    <text evidence="1">The sequence shown here is derived from an EMBL/GenBank/DDBJ whole genome shotgun (WGS) entry which is preliminary data.</text>
</comment>
<keyword evidence="2" id="KW-1185">Reference proteome</keyword>
<dbReference type="EMBL" id="BPVZ01000178">
    <property type="protein sequence ID" value="GKV44206.1"/>
    <property type="molecule type" value="Genomic_DNA"/>
</dbReference>
<dbReference type="AlphaFoldDB" id="A0AAV5M3B3"/>
<dbReference type="Proteomes" id="UP001054252">
    <property type="component" value="Unassembled WGS sequence"/>
</dbReference>
<organism evidence="1 2">
    <name type="scientific">Rubroshorea leprosula</name>
    <dbReference type="NCBI Taxonomy" id="152421"/>
    <lineage>
        <taxon>Eukaryota</taxon>
        <taxon>Viridiplantae</taxon>
        <taxon>Streptophyta</taxon>
        <taxon>Embryophyta</taxon>
        <taxon>Tracheophyta</taxon>
        <taxon>Spermatophyta</taxon>
        <taxon>Magnoliopsida</taxon>
        <taxon>eudicotyledons</taxon>
        <taxon>Gunneridae</taxon>
        <taxon>Pentapetalae</taxon>
        <taxon>rosids</taxon>
        <taxon>malvids</taxon>
        <taxon>Malvales</taxon>
        <taxon>Dipterocarpaceae</taxon>
        <taxon>Rubroshorea</taxon>
    </lineage>
</organism>
<evidence type="ECO:0000313" key="1">
    <source>
        <dbReference type="EMBL" id="GKV44206.1"/>
    </source>
</evidence>
<accession>A0AAV5M3B3</accession>
<protein>
    <submittedName>
        <fullName evidence="1">Uncharacterized protein</fullName>
    </submittedName>
</protein>
<reference evidence="1 2" key="1">
    <citation type="journal article" date="2021" name="Commun. Biol.">
        <title>The genome of Shorea leprosula (Dipterocarpaceae) highlights the ecological relevance of drought in aseasonal tropical rainforests.</title>
        <authorList>
            <person name="Ng K.K.S."/>
            <person name="Kobayashi M.J."/>
            <person name="Fawcett J.A."/>
            <person name="Hatakeyama M."/>
            <person name="Paape T."/>
            <person name="Ng C.H."/>
            <person name="Ang C.C."/>
            <person name="Tnah L.H."/>
            <person name="Lee C.T."/>
            <person name="Nishiyama T."/>
            <person name="Sese J."/>
            <person name="O'Brien M.J."/>
            <person name="Copetti D."/>
            <person name="Mohd Noor M.I."/>
            <person name="Ong R.C."/>
            <person name="Putra M."/>
            <person name="Sireger I.Z."/>
            <person name="Indrioko S."/>
            <person name="Kosugi Y."/>
            <person name="Izuno A."/>
            <person name="Isagi Y."/>
            <person name="Lee S.L."/>
            <person name="Shimizu K.K."/>
        </authorList>
    </citation>
    <scope>NUCLEOTIDE SEQUENCE [LARGE SCALE GENOMIC DNA]</scope>
    <source>
        <strain evidence="1">214</strain>
    </source>
</reference>
<gene>
    <name evidence="1" type="ORF">SLEP1_g51407</name>
</gene>
<proteinExistence type="predicted"/>
<name>A0AAV5M3B3_9ROSI</name>
<evidence type="ECO:0000313" key="2">
    <source>
        <dbReference type="Proteomes" id="UP001054252"/>
    </source>
</evidence>
<sequence length="53" mass="5928">MHISPRTWGSKQLSPSSYANLTAVWDCSSHLTTVEDTPCLAAWMAKYCHVMLT</sequence>